<dbReference type="KEGG" id="pseg:D3H65_04965"/>
<reference evidence="1 2" key="1">
    <citation type="submission" date="2018-09" db="EMBL/GenBank/DDBJ databases">
        <title>Genome sequencing of strain 6GH32-13.</title>
        <authorList>
            <person name="Weon H.-Y."/>
            <person name="Heo J."/>
            <person name="Kwon S.-W."/>
        </authorList>
    </citation>
    <scope>NUCLEOTIDE SEQUENCE [LARGE SCALE GENOMIC DNA]</scope>
    <source>
        <strain evidence="1 2">5GH32-13</strain>
    </source>
</reference>
<evidence type="ECO:0000313" key="1">
    <source>
        <dbReference type="EMBL" id="AXY73368.1"/>
    </source>
</evidence>
<evidence type="ECO:0000313" key="2">
    <source>
        <dbReference type="Proteomes" id="UP000263900"/>
    </source>
</evidence>
<proteinExistence type="predicted"/>
<sequence length="140" mass="15281">MSKKRKATLLLPEACSQAAATATLLPAEAAPMHSPAQILELVQRFMLEKGLPPQRESFIKLNGVPTKSKISPRRSVPWLSLRGAWLQNAGLAPNGYAKTIAFNGMLIVIPGLHPPVVNDNDLRHLSTIIQKLSNHVHAQK</sequence>
<gene>
    <name evidence="1" type="ORF">D3H65_04965</name>
</gene>
<dbReference type="Proteomes" id="UP000263900">
    <property type="component" value="Chromosome"/>
</dbReference>
<accession>A0A3B7MGP9</accession>
<dbReference type="AlphaFoldDB" id="A0A3B7MGP9"/>
<dbReference type="OrthoDB" id="6080577at2"/>
<keyword evidence="2" id="KW-1185">Reference proteome</keyword>
<dbReference type="RefSeq" id="WP_119049206.1">
    <property type="nucleotide sequence ID" value="NZ_CP032157.1"/>
</dbReference>
<organism evidence="1 2">
    <name type="scientific">Paraflavitalea soli</name>
    <dbReference type="NCBI Taxonomy" id="2315862"/>
    <lineage>
        <taxon>Bacteria</taxon>
        <taxon>Pseudomonadati</taxon>
        <taxon>Bacteroidota</taxon>
        <taxon>Chitinophagia</taxon>
        <taxon>Chitinophagales</taxon>
        <taxon>Chitinophagaceae</taxon>
        <taxon>Paraflavitalea</taxon>
    </lineage>
</organism>
<protein>
    <submittedName>
        <fullName evidence="1">Uncharacterized protein</fullName>
    </submittedName>
</protein>
<name>A0A3B7MGP9_9BACT</name>
<dbReference type="EMBL" id="CP032157">
    <property type="protein sequence ID" value="AXY73368.1"/>
    <property type="molecule type" value="Genomic_DNA"/>
</dbReference>